<reference evidence="1 2" key="1">
    <citation type="journal article" date="2020" name="Genome Biol. Evol.">
        <title>Comparative genomics of Sclerotiniaceae.</title>
        <authorList>
            <person name="Valero Jimenez C.A."/>
            <person name="Steentjes M."/>
            <person name="Scholten O.E."/>
            <person name="Van Kan J.A.L."/>
        </authorList>
    </citation>
    <scope>NUCLEOTIDE SEQUENCE [LARGE SCALE GENOMIC DNA]</scope>
    <source>
        <strain evidence="1 2">MUCL 94</strain>
    </source>
</reference>
<dbReference type="Proteomes" id="UP000710849">
    <property type="component" value="Unassembled WGS sequence"/>
</dbReference>
<evidence type="ECO:0000313" key="2">
    <source>
        <dbReference type="Proteomes" id="UP000710849"/>
    </source>
</evidence>
<organism evidence="1 2">
    <name type="scientific">Botrytis byssoidea</name>
    <dbReference type="NCBI Taxonomy" id="139641"/>
    <lineage>
        <taxon>Eukaryota</taxon>
        <taxon>Fungi</taxon>
        <taxon>Dikarya</taxon>
        <taxon>Ascomycota</taxon>
        <taxon>Pezizomycotina</taxon>
        <taxon>Leotiomycetes</taxon>
        <taxon>Helotiales</taxon>
        <taxon>Sclerotiniaceae</taxon>
        <taxon>Botrytis</taxon>
    </lineage>
</organism>
<accession>A0A9P5IG80</accession>
<proteinExistence type="predicted"/>
<dbReference type="AlphaFoldDB" id="A0A9P5IG80"/>
<dbReference type="EMBL" id="RCSW01000017">
    <property type="protein sequence ID" value="KAF7935456.1"/>
    <property type="molecule type" value="Genomic_DNA"/>
</dbReference>
<keyword evidence="2" id="KW-1185">Reference proteome</keyword>
<protein>
    <submittedName>
        <fullName evidence="1">Uncharacterized protein</fullName>
    </submittedName>
</protein>
<sequence length="216" mass="24796">MLDRGSRFNFKDSLYEAFSQAQARIRKLLIRNADTFPQHPNYAFSFWKWALQFFFLEVRIANFRLRILYRGASSVGVQSTLIFPMAYPGAVKILSQDFIKAIIQVLLRTTHRQMIPKFSLPNTFQLYPYSGGKLCDGGPQDHHADGRFPSQRRGESLHLQRELSYLCRSAGIPRYIDLKRKQSIPATISEALPPAKADKIAAWHAGLKAWQNHDRG</sequence>
<dbReference type="RefSeq" id="XP_038730557.1">
    <property type="nucleotide sequence ID" value="XM_038878877.1"/>
</dbReference>
<comment type="caution">
    <text evidence="1">The sequence shown here is derived from an EMBL/GenBank/DDBJ whole genome shotgun (WGS) entry which is preliminary data.</text>
</comment>
<gene>
    <name evidence="1" type="ORF">EAE97_008363</name>
</gene>
<dbReference type="GeneID" id="62151951"/>
<name>A0A9P5IG80_9HELO</name>
<evidence type="ECO:0000313" key="1">
    <source>
        <dbReference type="EMBL" id="KAF7935456.1"/>
    </source>
</evidence>